<evidence type="ECO:0000256" key="1">
    <source>
        <dbReference type="SAM" id="Phobius"/>
    </source>
</evidence>
<proteinExistence type="predicted"/>
<feature type="transmembrane region" description="Helical" evidence="1">
    <location>
        <begin position="28"/>
        <end position="52"/>
    </location>
</feature>
<keyword evidence="3" id="KW-1185">Reference proteome</keyword>
<keyword evidence="1" id="KW-1133">Transmembrane helix</keyword>
<dbReference type="Proteomes" id="UP001162077">
    <property type="component" value="Segment"/>
</dbReference>
<organism evidence="2 3">
    <name type="scientific">Camellia virus A</name>
    <dbReference type="NCBI Taxonomy" id="2899887"/>
    <lineage>
        <taxon>Viruses</taxon>
        <taxon>Riboviria</taxon>
        <taxon>Orthornavirae</taxon>
        <taxon>Pisuviricota</taxon>
        <taxon>Pisoniviricetes</taxon>
        <taxon>Picornavirales</taxon>
        <taxon>Secoviridae</taxon>
        <taxon>Waikavirus</taxon>
        <taxon>Actinidivirus</taxon>
        <taxon>Waikavirus camelliae</taxon>
    </lineage>
</organism>
<evidence type="ECO:0000313" key="3">
    <source>
        <dbReference type="Proteomes" id="UP001162077"/>
    </source>
</evidence>
<protein>
    <submittedName>
        <fullName evidence="2">BVCV-like protein</fullName>
    </submittedName>
</protein>
<sequence length="101" mass="10770">MIRVLLLSGLAFLVTGLCLIFMGILLKILPLILVSIVVLFIALLLLIFGVLITPAEVGYQIGNLPIPGYLTPGARGREAVVGRPIVQNANVQRGTRGLAPR</sequence>
<dbReference type="RefSeq" id="YP_010805008.1">
    <property type="nucleotide sequence ID" value="NC_077103.1"/>
</dbReference>
<accession>A0AAX2ZMX5</accession>
<keyword evidence="1" id="KW-0812">Transmembrane</keyword>
<dbReference type="GeneID" id="80543859"/>
<keyword evidence="1" id="KW-0472">Membrane</keyword>
<dbReference type="KEGG" id="vg:80543859"/>
<evidence type="ECO:0000313" key="2">
    <source>
        <dbReference type="EMBL" id="UFX17411.1"/>
    </source>
</evidence>
<reference evidence="2" key="1">
    <citation type="journal article" date="2021" name="Arch. Virol.">
        <title>Complete genome sequence of camellia virus A, a tentative new member of the genus Waikavirus.</title>
        <authorList>
            <person name="Liao R."/>
            <person name="Chen Q."/>
            <person name="Zhang S."/>
            <person name="Cao M."/>
            <person name="Zhou C."/>
        </authorList>
    </citation>
    <scope>NUCLEOTIDE SEQUENCE</scope>
</reference>
<dbReference type="EMBL" id="MW545173">
    <property type="protein sequence ID" value="UFX17411.1"/>
    <property type="molecule type" value="Genomic_RNA"/>
</dbReference>
<name>A0AAX2ZMX5_9SECO</name>